<comment type="caution">
    <text evidence="4">The sequence shown here is derived from an EMBL/GenBank/DDBJ whole genome shotgun (WGS) entry which is preliminary data.</text>
</comment>
<dbReference type="PANTHER" id="PTHR11102:SF147">
    <property type="entry name" value="SEL1L ADAPTOR SUBUNIT OF ERAD E3 UBIQUITIN LIGASE"/>
    <property type="match status" value="1"/>
</dbReference>
<proteinExistence type="inferred from homology"/>
<dbReference type="Gene3D" id="2.60.40.790">
    <property type="match status" value="1"/>
</dbReference>
<dbReference type="AlphaFoldDB" id="A0AAV8AC87"/>
<comment type="similarity">
    <text evidence="1">Belongs to the sel-1 family.</text>
</comment>
<dbReference type="Proteomes" id="UP001146793">
    <property type="component" value="Unassembled WGS sequence"/>
</dbReference>
<evidence type="ECO:0000259" key="3">
    <source>
        <dbReference type="PROSITE" id="PS51203"/>
    </source>
</evidence>
<dbReference type="EMBL" id="JANTQA010000012">
    <property type="protein sequence ID" value="KAJ3450397.1"/>
    <property type="molecule type" value="Genomic_DNA"/>
</dbReference>
<dbReference type="InterPro" id="IPR007052">
    <property type="entry name" value="CS_dom"/>
</dbReference>
<dbReference type="PROSITE" id="PS51203">
    <property type="entry name" value="CS"/>
    <property type="match status" value="1"/>
</dbReference>
<gene>
    <name evidence="4" type="ORF">M0812_06573</name>
</gene>
<dbReference type="Pfam" id="PF08238">
    <property type="entry name" value="Sel1"/>
    <property type="match status" value="3"/>
</dbReference>
<evidence type="ECO:0000313" key="4">
    <source>
        <dbReference type="EMBL" id="KAJ3450397.1"/>
    </source>
</evidence>
<feature type="domain" description="CS" evidence="3">
    <location>
        <begin position="1"/>
        <end position="87"/>
    </location>
</feature>
<accession>A0AAV8AC87</accession>
<sequence>MQYQFEQGLTEVRVKLQFQKRKKESDFIINLTEKSISLQIGKNHPTIEGTLFAKVVVSYSDWELTNGGKELVVTLEKESEDHWDLVIKDTLNQQIDSHSCFLLSEKLRKSFDQETAFKKMEQLAYANHIPSLIMLARIYAGKNLWNIKKDLKKSFFFWKKATDLGNYTSQMMVGLYYFDGIGCEKNYKNAIRVFKRDMQLGFLYGSYLIALIYSEGGYGITKNDQLALSYFLVSAQNKNVFAFLEIAIRLIKGITLEKNTQYGIQLLEYAKKKDQSLLIPMEIQEIVESHQSGSNGQKKKKNSEIIENLQSKYPPPNTLIADKEGTFYIETTDILTGEKKKYINDNNSSEGGITLEEEMSEIPKFSKFKIFFTLGTIFGVSVLSILRGSQIQQKNGNKD</sequence>
<dbReference type="SUPFAM" id="SSF49764">
    <property type="entry name" value="HSP20-like chaperones"/>
    <property type="match status" value="1"/>
</dbReference>
<dbReference type="Gene3D" id="1.25.40.10">
    <property type="entry name" value="Tetratricopeptide repeat domain"/>
    <property type="match status" value="1"/>
</dbReference>
<keyword evidence="2" id="KW-1133">Transmembrane helix</keyword>
<dbReference type="InterPro" id="IPR006597">
    <property type="entry name" value="Sel1-like"/>
</dbReference>
<dbReference type="InterPro" id="IPR008978">
    <property type="entry name" value="HSP20-like_chaperone"/>
</dbReference>
<name>A0AAV8AC87_9EUKA</name>
<dbReference type="PANTHER" id="PTHR11102">
    <property type="entry name" value="SEL-1-LIKE PROTEIN"/>
    <property type="match status" value="1"/>
</dbReference>
<evidence type="ECO:0000256" key="1">
    <source>
        <dbReference type="ARBA" id="ARBA00038101"/>
    </source>
</evidence>
<dbReference type="SUPFAM" id="SSF81901">
    <property type="entry name" value="HCP-like"/>
    <property type="match status" value="1"/>
</dbReference>
<protein>
    <submittedName>
        <fullName evidence="4">Sel1-repeat-containing protein ybeq</fullName>
    </submittedName>
</protein>
<dbReference type="GO" id="GO:0005789">
    <property type="term" value="C:endoplasmic reticulum membrane"/>
    <property type="evidence" value="ECO:0007669"/>
    <property type="project" value="TreeGrafter"/>
</dbReference>
<evidence type="ECO:0000313" key="5">
    <source>
        <dbReference type="Proteomes" id="UP001146793"/>
    </source>
</evidence>
<dbReference type="InterPro" id="IPR011990">
    <property type="entry name" value="TPR-like_helical_dom_sf"/>
</dbReference>
<keyword evidence="2" id="KW-0472">Membrane</keyword>
<dbReference type="GO" id="GO:0036503">
    <property type="term" value="P:ERAD pathway"/>
    <property type="evidence" value="ECO:0007669"/>
    <property type="project" value="TreeGrafter"/>
</dbReference>
<feature type="transmembrane region" description="Helical" evidence="2">
    <location>
        <begin position="368"/>
        <end position="386"/>
    </location>
</feature>
<dbReference type="Pfam" id="PF04969">
    <property type="entry name" value="CS"/>
    <property type="match status" value="1"/>
</dbReference>
<organism evidence="4 5">
    <name type="scientific">Anaeramoeba flamelloides</name>
    <dbReference type="NCBI Taxonomy" id="1746091"/>
    <lineage>
        <taxon>Eukaryota</taxon>
        <taxon>Metamonada</taxon>
        <taxon>Anaeramoebidae</taxon>
        <taxon>Anaeramoeba</taxon>
    </lineage>
</organism>
<keyword evidence="2" id="KW-0812">Transmembrane</keyword>
<dbReference type="InterPro" id="IPR050767">
    <property type="entry name" value="Sel1_AlgK"/>
</dbReference>
<reference evidence="4" key="1">
    <citation type="submission" date="2022-08" db="EMBL/GenBank/DDBJ databases">
        <title>Novel sulphate-reducing endosymbionts in the free-living metamonad Anaeramoeba.</title>
        <authorList>
            <person name="Jerlstrom-Hultqvist J."/>
            <person name="Cepicka I."/>
            <person name="Gallot-Lavallee L."/>
            <person name="Salas-Leiva D."/>
            <person name="Curtis B.A."/>
            <person name="Zahonova K."/>
            <person name="Pipaliya S."/>
            <person name="Dacks J."/>
            <person name="Roger A.J."/>
        </authorList>
    </citation>
    <scope>NUCLEOTIDE SEQUENCE</scope>
    <source>
        <strain evidence="4">Busselton2</strain>
    </source>
</reference>
<dbReference type="SMART" id="SM00671">
    <property type="entry name" value="SEL1"/>
    <property type="match status" value="3"/>
</dbReference>
<evidence type="ECO:0000256" key="2">
    <source>
        <dbReference type="SAM" id="Phobius"/>
    </source>
</evidence>